<evidence type="ECO:0000256" key="1">
    <source>
        <dbReference type="SAM" id="Phobius"/>
    </source>
</evidence>
<dbReference type="RefSeq" id="WP_145933605.1">
    <property type="nucleotide sequence ID" value="NZ_BNAV01000001.1"/>
</dbReference>
<feature type="transmembrane region" description="Helical" evidence="1">
    <location>
        <begin position="31"/>
        <end position="51"/>
    </location>
</feature>
<feature type="transmembrane region" description="Helical" evidence="1">
    <location>
        <begin position="71"/>
        <end position="102"/>
    </location>
</feature>
<reference evidence="2" key="1">
    <citation type="journal article" date="2014" name="Int. J. Syst. Evol. Microbiol.">
        <title>Complete genome sequence of Corynebacterium casei LMG S-19264T (=DSM 44701T), isolated from a smear-ripened cheese.</title>
        <authorList>
            <consortium name="US DOE Joint Genome Institute (JGI-PGF)"/>
            <person name="Walter F."/>
            <person name="Albersmeier A."/>
            <person name="Kalinowski J."/>
            <person name="Ruckert C."/>
        </authorList>
    </citation>
    <scope>NUCLEOTIDE SEQUENCE</scope>
    <source>
        <strain evidence="2">CGMCC 4.7679</strain>
    </source>
</reference>
<dbReference type="OrthoDB" id="3698303at2"/>
<name>A0A8H9ITU5_9PSEU</name>
<keyword evidence="1" id="KW-0472">Membrane</keyword>
<protein>
    <submittedName>
        <fullName evidence="2">Uncharacterized protein</fullName>
    </submittedName>
</protein>
<evidence type="ECO:0000313" key="3">
    <source>
        <dbReference type="Proteomes" id="UP000658656"/>
    </source>
</evidence>
<dbReference type="AlphaFoldDB" id="A0A8H9ITU5"/>
<feature type="transmembrane region" description="Helical" evidence="1">
    <location>
        <begin position="7"/>
        <end position="25"/>
    </location>
</feature>
<keyword evidence="1" id="KW-0812">Transmembrane</keyword>
<comment type="caution">
    <text evidence="2">The sequence shown here is derived from an EMBL/GenBank/DDBJ whole genome shotgun (WGS) entry which is preliminary data.</text>
</comment>
<reference evidence="2" key="2">
    <citation type="submission" date="2020-09" db="EMBL/GenBank/DDBJ databases">
        <authorList>
            <person name="Sun Q."/>
            <person name="Zhou Y."/>
        </authorList>
    </citation>
    <scope>NUCLEOTIDE SEQUENCE</scope>
    <source>
        <strain evidence="2">CGMCC 4.7679</strain>
    </source>
</reference>
<dbReference type="Proteomes" id="UP000658656">
    <property type="component" value="Unassembled WGS sequence"/>
</dbReference>
<organism evidence="2 3">
    <name type="scientific">Amycolatopsis bartoniae</name>
    <dbReference type="NCBI Taxonomy" id="941986"/>
    <lineage>
        <taxon>Bacteria</taxon>
        <taxon>Bacillati</taxon>
        <taxon>Actinomycetota</taxon>
        <taxon>Actinomycetes</taxon>
        <taxon>Pseudonocardiales</taxon>
        <taxon>Pseudonocardiaceae</taxon>
        <taxon>Amycolatopsis</taxon>
    </lineage>
</organism>
<sequence>MRPAAVVFGWAGFNAVLAAIMFAYGESFEFIALYFLAVLGTVAVGLVVLFAHRRRRGPRMRMATSSRSAGYAALAAVLFGLGFLYTHWISYLALFPILLAVFEFRRERLPATVFPARTEVRSSPLVPPREDTTERVVRRVARVGTLVAVGLRVLSALRPGRRR</sequence>
<keyword evidence="1" id="KW-1133">Transmembrane helix</keyword>
<dbReference type="EMBL" id="BNAV01000001">
    <property type="protein sequence ID" value="GHF32242.1"/>
    <property type="molecule type" value="Genomic_DNA"/>
</dbReference>
<proteinExistence type="predicted"/>
<keyword evidence="3" id="KW-1185">Reference proteome</keyword>
<gene>
    <name evidence="2" type="ORF">GCM10017566_00920</name>
</gene>
<evidence type="ECO:0000313" key="2">
    <source>
        <dbReference type="EMBL" id="GHF32242.1"/>
    </source>
</evidence>
<accession>A0A8H9ITU5</accession>